<keyword evidence="11 20" id="KW-0808">Transferase</keyword>
<evidence type="ECO:0000256" key="12">
    <source>
        <dbReference type="ARBA" id="ARBA00022741"/>
    </source>
</evidence>
<evidence type="ECO:0000256" key="18">
    <source>
        <dbReference type="PIRSR" id="PIRSR006135-1"/>
    </source>
</evidence>
<comment type="catalytic activity">
    <reaction evidence="2">
        <text>adenosylcob(III)inamide phosphate + GTP + H(+) = adenosylcob(III)inamide-GDP + diphosphate</text>
        <dbReference type="Rhea" id="RHEA:22712"/>
        <dbReference type="ChEBI" id="CHEBI:15378"/>
        <dbReference type="ChEBI" id="CHEBI:33019"/>
        <dbReference type="ChEBI" id="CHEBI:37565"/>
        <dbReference type="ChEBI" id="CHEBI:58502"/>
        <dbReference type="ChEBI" id="CHEBI:60487"/>
        <dbReference type="EC" id="2.7.7.62"/>
    </reaction>
</comment>
<evidence type="ECO:0000313" key="21">
    <source>
        <dbReference type="Proteomes" id="UP000555448"/>
    </source>
</evidence>
<feature type="binding site" evidence="19">
    <location>
        <position position="38"/>
    </location>
    <ligand>
        <name>GTP</name>
        <dbReference type="ChEBI" id="CHEBI:37565"/>
    </ligand>
</feature>
<dbReference type="EC" id="2.7.7.62" evidence="9"/>
<keyword evidence="14" id="KW-0067">ATP-binding</keyword>
<dbReference type="CDD" id="cd00544">
    <property type="entry name" value="CobU"/>
    <property type="match status" value="1"/>
</dbReference>
<dbReference type="SUPFAM" id="SSF52540">
    <property type="entry name" value="P-loop containing nucleoside triphosphate hydrolases"/>
    <property type="match status" value="1"/>
</dbReference>
<sequence length="154" mass="16538">MLPGKLAFIATAQAQDDELADRIARHRADRGPRWTAYEAPIALCDAIEHASRECEAILIDCMTLWLSNLMHADADIAAATADLMAAIRVCSAPLTIVSNEVGGGIVPMNALARRFRDHAGWLHQQLASVAGEVVLVTAGLPLQLKCAEPSAMQR</sequence>
<keyword evidence="10" id="KW-0169">Cobalamin biosynthesis</keyword>
<evidence type="ECO:0000256" key="8">
    <source>
        <dbReference type="ARBA" id="ARBA00012016"/>
    </source>
</evidence>
<dbReference type="GO" id="GO:0043752">
    <property type="term" value="F:adenosylcobinamide kinase activity"/>
    <property type="evidence" value="ECO:0007669"/>
    <property type="project" value="UniProtKB-EC"/>
</dbReference>
<evidence type="ECO:0000256" key="9">
    <source>
        <dbReference type="ARBA" id="ARBA00012523"/>
    </source>
</evidence>
<dbReference type="Pfam" id="PF02283">
    <property type="entry name" value="CobU"/>
    <property type="match status" value="1"/>
</dbReference>
<dbReference type="PANTHER" id="PTHR34848">
    <property type="match status" value="1"/>
</dbReference>
<keyword evidence="21" id="KW-1185">Reference proteome</keyword>
<dbReference type="GO" id="GO:0009236">
    <property type="term" value="P:cobalamin biosynthetic process"/>
    <property type="evidence" value="ECO:0007669"/>
    <property type="project" value="UniProtKB-UniPathway"/>
</dbReference>
<evidence type="ECO:0000256" key="17">
    <source>
        <dbReference type="ARBA" id="ARBA00030571"/>
    </source>
</evidence>
<name>A0A7W7NX97_9SPHN</name>
<dbReference type="PIRSF" id="PIRSF006135">
    <property type="entry name" value="CobU"/>
    <property type="match status" value="1"/>
</dbReference>
<evidence type="ECO:0000256" key="16">
    <source>
        <dbReference type="ARBA" id="ARBA00029570"/>
    </source>
</evidence>
<comment type="catalytic activity">
    <reaction evidence="1">
        <text>adenosylcob(III)inamide + ATP = adenosylcob(III)inamide phosphate + ADP + H(+)</text>
        <dbReference type="Rhea" id="RHEA:15769"/>
        <dbReference type="ChEBI" id="CHEBI:2480"/>
        <dbReference type="ChEBI" id="CHEBI:15378"/>
        <dbReference type="ChEBI" id="CHEBI:30616"/>
        <dbReference type="ChEBI" id="CHEBI:58502"/>
        <dbReference type="ChEBI" id="CHEBI:456216"/>
        <dbReference type="EC" id="2.7.1.156"/>
    </reaction>
</comment>
<evidence type="ECO:0000256" key="7">
    <source>
        <dbReference type="ARBA" id="ARBA00007490"/>
    </source>
</evidence>
<dbReference type="UniPathway" id="UPA00148">
    <property type="reaction ID" value="UER00236"/>
</dbReference>
<accession>A0A7W7NX97</accession>
<comment type="similarity">
    <text evidence="7">Belongs to the CobU/CobP family.</text>
</comment>
<gene>
    <name evidence="20" type="ORF">HNO88_002233</name>
</gene>
<keyword evidence="15 19" id="KW-0342">GTP-binding</keyword>
<evidence type="ECO:0000256" key="10">
    <source>
        <dbReference type="ARBA" id="ARBA00022573"/>
    </source>
</evidence>
<comment type="function">
    <text evidence="4">Catalyzes ATP-dependent phosphorylation of adenosylcobinamide and addition of GMP to adenosylcobinamide phosphate.</text>
</comment>
<feature type="active site" description="GMP-histidine intermediate" evidence="18">
    <location>
        <position position="26"/>
    </location>
</feature>
<dbReference type="GO" id="GO:0005525">
    <property type="term" value="F:GTP binding"/>
    <property type="evidence" value="ECO:0007669"/>
    <property type="project" value="UniProtKB-KW"/>
</dbReference>
<evidence type="ECO:0000256" key="1">
    <source>
        <dbReference type="ARBA" id="ARBA00000312"/>
    </source>
</evidence>
<dbReference type="EMBL" id="JACHLR010000008">
    <property type="protein sequence ID" value="MBB4858907.1"/>
    <property type="molecule type" value="Genomic_DNA"/>
</dbReference>
<keyword evidence="13 20" id="KW-0418">Kinase</keyword>
<dbReference type="GO" id="GO:0008820">
    <property type="term" value="F:cobinamide phosphate guanylyltransferase activity"/>
    <property type="evidence" value="ECO:0007669"/>
    <property type="project" value="UniProtKB-EC"/>
</dbReference>
<evidence type="ECO:0000313" key="20">
    <source>
        <dbReference type="EMBL" id="MBB4858907.1"/>
    </source>
</evidence>
<evidence type="ECO:0000256" key="3">
    <source>
        <dbReference type="ARBA" id="ARBA00001522"/>
    </source>
</evidence>
<organism evidence="20 21">
    <name type="scientific">Novosphingobium chloroacetimidivorans</name>
    <dbReference type="NCBI Taxonomy" id="1428314"/>
    <lineage>
        <taxon>Bacteria</taxon>
        <taxon>Pseudomonadati</taxon>
        <taxon>Pseudomonadota</taxon>
        <taxon>Alphaproteobacteria</taxon>
        <taxon>Sphingomonadales</taxon>
        <taxon>Sphingomonadaceae</taxon>
        <taxon>Novosphingobium</taxon>
    </lineage>
</organism>
<evidence type="ECO:0000256" key="13">
    <source>
        <dbReference type="ARBA" id="ARBA00022777"/>
    </source>
</evidence>
<evidence type="ECO:0000256" key="11">
    <source>
        <dbReference type="ARBA" id="ARBA00022679"/>
    </source>
</evidence>
<evidence type="ECO:0000256" key="6">
    <source>
        <dbReference type="ARBA" id="ARBA00005159"/>
    </source>
</evidence>
<proteinExistence type="inferred from homology"/>
<comment type="caution">
    <text evidence="20">The sequence shown here is derived from an EMBL/GenBank/DDBJ whole genome shotgun (WGS) entry which is preliminary data.</text>
</comment>
<dbReference type="PANTHER" id="PTHR34848:SF1">
    <property type="entry name" value="BIFUNCTIONAL ADENOSYLCOBALAMIN BIOSYNTHESIS PROTEIN COBU"/>
    <property type="match status" value="1"/>
</dbReference>
<evidence type="ECO:0000256" key="2">
    <source>
        <dbReference type="ARBA" id="ARBA00000711"/>
    </source>
</evidence>
<reference evidence="20 21" key="1">
    <citation type="submission" date="2020-08" db="EMBL/GenBank/DDBJ databases">
        <title>Functional genomics of gut bacteria from endangered species of beetles.</title>
        <authorList>
            <person name="Carlos-Shanley C."/>
        </authorList>
    </citation>
    <scope>NUCLEOTIDE SEQUENCE [LARGE SCALE GENOMIC DNA]</scope>
    <source>
        <strain evidence="20 21">S00245</strain>
    </source>
</reference>
<dbReference type="GO" id="GO:0005524">
    <property type="term" value="F:ATP binding"/>
    <property type="evidence" value="ECO:0007669"/>
    <property type="project" value="UniProtKB-KW"/>
</dbReference>
<keyword evidence="20" id="KW-0548">Nucleotidyltransferase</keyword>
<dbReference type="AlphaFoldDB" id="A0A7W7NX97"/>
<protein>
    <recommendedName>
        <fullName evidence="16">Adenosylcobinamide kinase</fullName>
        <ecNumber evidence="8">2.7.1.156</ecNumber>
        <ecNumber evidence="9">2.7.7.62</ecNumber>
    </recommendedName>
    <alternativeName>
        <fullName evidence="17">Adenosylcobinamide-phosphate guanylyltransferase</fullName>
    </alternativeName>
</protein>
<evidence type="ECO:0000256" key="15">
    <source>
        <dbReference type="ARBA" id="ARBA00023134"/>
    </source>
</evidence>
<evidence type="ECO:0000256" key="4">
    <source>
        <dbReference type="ARBA" id="ARBA00003889"/>
    </source>
</evidence>
<dbReference type="Gene3D" id="3.40.50.300">
    <property type="entry name" value="P-loop containing nucleotide triphosphate hydrolases"/>
    <property type="match status" value="1"/>
</dbReference>
<feature type="binding site" evidence="19">
    <location>
        <begin position="10"/>
        <end position="12"/>
    </location>
    <ligand>
        <name>GTP</name>
        <dbReference type="ChEBI" id="CHEBI:37565"/>
    </ligand>
</feature>
<dbReference type="Proteomes" id="UP000555448">
    <property type="component" value="Unassembled WGS sequence"/>
</dbReference>
<feature type="binding site" evidence="19">
    <location>
        <position position="60"/>
    </location>
    <ligand>
        <name>GTP</name>
        <dbReference type="ChEBI" id="CHEBI:37565"/>
    </ligand>
</feature>
<dbReference type="EC" id="2.7.1.156" evidence="8"/>
<dbReference type="InterPro" id="IPR027417">
    <property type="entry name" value="P-loop_NTPase"/>
</dbReference>
<comment type="pathway">
    <text evidence="6">Cofactor biosynthesis; adenosylcobalamin biosynthesis; adenosylcobalamin from cob(II)yrinate a,c-diamide: step 5/7.</text>
</comment>
<comment type="pathway">
    <text evidence="5">Cofactor biosynthesis; adenosylcobalamin biosynthesis; adenosylcobalamin from cob(II)yrinate a,c-diamide: step 6/7.</text>
</comment>
<evidence type="ECO:0000256" key="5">
    <source>
        <dbReference type="ARBA" id="ARBA00004692"/>
    </source>
</evidence>
<comment type="catalytic activity">
    <reaction evidence="3">
        <text>adenosylcob(III)inamide + GTP = adenosylcob(III)inamide phosphate + GDP + H(+)</text>
        <dbReference type="Rhea" id="RHEA:15765"/>
        <dbReference type="ChEBI" id="CHEBI:2480"/>
        <dbReference type="ChEBI" id="CHEBI:15378"/>
        <dbReference type="ChEBI" id="CHEBI:37565"/>
        <dbReference type="ChEBI" id="CHEBI:58189"/>
        <dbReference type="ChEBI" id="CHEBI:58502"/>
        <dbReference type="EC" id="2.7.1.156"/>
    </reaction>
</comment>
<feature type="binding site" evidence="19">
    <location>
        <begin position="27"/>
        <end position="30"/>
    </location>
    <ligand>
        <name>GTP</name>
        <dbReference type="ChEBI" id="CHEBI:37565"/>
    </ligand>
</feature>
<evidence type="ECO:0000256" key="14">
    <source>
        <dbReference type="ARBA" id="ARBA00022840"/>
    </source>
</evidence>
<evidence type="ECO:0000256" key="19">
    <source>
        <dbReference type="PIRSR" id="PIRSR006135-2"/>
    </source>
</evidence>
<keyword evidence="12 19" id="KW-0547">Nucleotide-binding</keyword>
<dbReference type="InterPro" id="IPR003203">
    <property type="entry name" value="CobU/CobP"/>
</dbReference>